<dbReference type="EMBL" id="JAKLTR010000008">
    <property type="protein sequence ID" value="MCG2615405.1"/>
    <property type="molecule type" value="Genomic_DNA"/>
</dbReference>
<proteinExistence type="inferred from homology"/>
<comment type="catalytic activity">
    <reaction evidence="4">
        <text>chorismate = 3-[(1-carboxyvinyl)-oxy]benzoate + H2O</text>
        <dbReference type="Rhea" id="RHEA:40051"/>
        <dbReference type="ChEBI" id="CHEBI:15377"/>
        <dbReference type="ChEBI" id="CHEBI:29748"/>
        <dbReference type="ChEBI" id="CHEBI:76981"/>
        <dbReference type="EC" id="4.2.1.151"/>
    </reaction>
</comment>
<protein>
    <recommendedName>
        <fullName evidence="4">Chorismate dehydratase</fullName>
        <ecNumber evidence="4">4.2.1.151</ecNumber>
    </recommendedName>
    <alternativeName>
        <fullName evidence="4">Menaquinone biosynthetic enzyme MqnA</fullName>
    </alternativeName>
</protein>
<gene>
    <name evidence="4" type="primary">mqnA</name>
    <name evidence="5" type="ORF">LZZ85_13985</name>
</gene>
<comment type="caution">
    <text evidence="5">The sequence shown here is derived from an EMBL/GenBank/DDBJ whole genome shotgun (WGS) entry which is preliminary data.</text>
</comment>
<name>A0ABS9KSZ7_9BACT</name>
<evidence type="ECO:0000313" key="6">
    <source>
        <dbReference type="Proteomes" id="UP001165367"/>
    </source>
</evidence>
<dbReference type="RefSeq" id="WP_237872794.1">
    <property type="nucleotide sequence ID" value="NZ_JAKLTR010000008.1"/>
</dbReference>
<keyword evidence="6" id="KW-1185">Reference proteome</keyword>
<dbReference type="HAMAP" id="MF_00995">
    <property type="entry name" value="MqnA"/>
    <property type="match status" value="1"/>
</dbReference>
<dbReference type="InterPro" id="IPR003773">
    <property type="entry name" value="Menaquinone_biosynth"/>
</dbReference>
<dbReference type="Pfam" id="PF02621">
    <property type="entry name" value="VitK2_biosynth"/>
    <property type="match status" value="1"/>
</dbReference>
<dbReference type="EC" id="4.2.1.151" evidence="4"/>
<organism evidence="5 6">
    <name type="scientific">Terrimonas ginsenosidimutans</name>
    <dbReference type="NCBI Taxonomy" id="2908004"/>
    <lineage>
        <taxon>Bacteria</taxon>
        <taxon>Pseudomonadati</taxon>
        <taxon>Bacteroidota</taxon>
        <taxon>Chitinophagia</taxon>
        <taxon>Chitinophagales</taxon>
        <taxon>Chitinophagaceae</taxon>
        <taxon>Terrimonas</taxon>
    </lineage>
</organism>
<dbReference type="PANTHER" id="PTHR37690">
    <property type="entry name" value="CHORISMATE DEHYDRATASE"/>
    <property type="match status" value="1"/>
</dbReference>
<comment type="function">
    <text evidence="4">Catalyzes the dehydration of chorismate into 3-[(1-carboxyvinyl)oxy]benzoate, a step in the biosynthesis of menaquinone (MK, vitamin K2).</text>
</comment>
<evidence type="ECO:0000256" key="2">
    <source>
        <dbReference type="ARBA" id="ARBA00022428"/>
    </source>
</evidence>
<dbReference type="SUPFAM" id="SSF53850">
    <property type="entry name" value="Periplasmic binding protein-like II"/>
    <property type="match status" value="1"/>
</dbReference>
<keyword evidence="2 4" id="KW-0474">Menaquinone biosynthesis</keyword>
<dbReference type="PANTHER" id="PTHR37690:SF1">
    <property type="entry name" value="CHORISMATE DEHYDRATASE"/>
    <property type="match status" value="1"/>
</dbReference>
<evidence type="ECO:0000313" key="5">
    <source>
        <dbReference type="EMBL" id="MCG2615405.1"/>
    </source>
</evidence>
<dbReference type="CDD" id="cd13634">
    <property type="entry name" value="PBP2_Sco4506"/>
    <property type="match status" value="1"/>
</dbReference>
<keyword evidence="3 4" id="KW-0456">Lyase</keyword>
<evidence type="ECO:0000256" key="4">
    <source>
        <dbReference type="HAMAP-Rule" id="MF_00995"/>
    </source>
</evidence>
<reference evidence="5" key="1">
    <citation type="submission" date="2022-01" db="EMBL/GenBank/DDBJ databases">
        <authorList>
            <person name="Jo J.-H."/>
            <person name="Im W.-T."/>
        </authorList>
    </citation>
    <scope>NUCLEOTIDE SEQUENCE</scope>
    <source>
        <strain evidence="5">NA20</strain>
    </source>
</reference>
<dbReference type="Gene3D" id="3.40.190.10">
    <property type="entry name" value="Periplasmic binding protein-like II"/>
    <property type="match status" value="2"/>
</dbReference>
<comment type="pathway">
    <text evidence="1 4">Quinol/quinone metabolism; menaquinone biosynthesis.</text>
</comment>
<dbReference type="Proteomes" id="UP001165367">
    <property type="component" value="Unassembled WGS sequence"/>
</dbReference>
<dbReference type="InterPro" id="IPR030868">
    <property type="entry name" value="MqnA"/>
</dbReference>
<evidence type="ECO:0000256" key="3">
    <source>
        <dbReference type="ARBA" id="ARBA00023239"/>
    </source>
</evidence>
<comment type="similarity">
    <text evidence="4">Belongs to the MqnA/MqnD family. MqnA subfamily.</text>
</comment>
<sequence>MEKIRVGIVNYRNTKPLIYGLEREPMKSKIDLVGAYPARLAQMLIDGQIDVGLIPVGAIPLLKEYYIVGNYCIGAEAEIASVCLFSEVPLDRIERVYLDYQSRSSVALLKWLMKESWGIHPEILEAEDESYRDKISGTTAGLVIGDRALEQRKVSTYIYDLGSEWKGITGLPFVFAAWVSTKPLDEKFIEEFDKANAMGLELIDEIVASNPYDFYDMKKYYTLHLSYELTDAKKKGMQRFLDAIITGGEGTIPSE</sequence>
<accession>A0ABS9KSZ7</accession>
<evidence type="ECO:0000256" key="1">
    <source>
        <dbReference type="ARBA" id="ARBA00004863"/>
    </source>
</evidence>